<accession>A0ABR1C0F5</accession>
<dbReference type="Proteomes" id="UP001303046">
    <property type="component" value="Unassembled WGS sequence"/>
</dbReference>
<proteinExistence type="predicted"/>
<organism evidence="2 3">
    <name type="scientific">Necator americanus</name>
    <name type="common">Human hookworm</name>
    <dbReference type="NCBI Taxonomy" id="51031"/>
    <lineage>
        <taxon>Eukaryota</taxon>
        <taxon>Metazoa</taxon>
        <taxon>Ecdysozoa</taxon>
        <taxon>Nematoda</taxon>
        <taxon>Chromadorea</taxon>
        <taxon>Rhabditida</taxon>
        <taxon>Rhabditina</taxon>
        <taxon>Rhabditomorpha</taxon>
        <taxon>Strongyloidea</taxon>
        <taxon>Ancylostomatidae</taxon>
        <taxon>Bunostominae</taxon>
        <taxon>Necator</taxon>
    </lineage>
</organism>
<sequence length="93" mass="10624">MLASSRPSTRTRVEGKLIGLADEFRYLVCMPTKDRSYERDIQQRCAETNWDSALSPILGSRPPSSTKSGFDSTYPQSPYHDLRSGKLGQRQRW</sequence>
<protein>
    <submittedName>
        <fullName evidence="2">Uncharacterized protein</fullName>
    </submittedName>
</protein>
<comment type="caution">
    <text evidence="2">The sequence shown here is derived from an EMBL/GenBank/DDBJ whole genome shotgun (WGS) entry which is preliminary data.</text>
</comment>
<reference evidence="2 3" key="1">
    <citation type="submission" date="2023-08" db="EMBL/GenBank/DDBJ databases">
        <title>A Necator americanus chromosomal reference genome.</title>
        <authorList>
            <person name="Ilik V."/>
            <person name="Petrzelkova K.J."/>
            <person name="Pardy F."/>
            <person name="Fuh T."/>
            <person name="Niatou-Singa F.S."/>
            <person name="Gouil Q."/>
            <person name="Baker L."/>
            <person name="Ritchie M.E."/>
            <person name="Jex A.R."/>
            <person name="Gazzola D."/>
            <person name="Li H."/>
            <person name="Toshio Fujiwara R."/>
            <person name="Zhan B."/>
            <person name="Aroian R.V."/>
            <person name="Pafco B."/>
            <person name="Schwarz E.M."/>
        </authorList>
    </citation>
    <scope>NUCLEOTIDE SEQUENCE [LARGE SCALE GENOMIC DNA]</scope>
    <source>
        <strain evidence="2 3">Aroian</strain>
        <tissue evidence="2">Whole animal</tissue>
    </source>
</reference>
<feature type="compositionally biased region" description="Polar residues" evidence="1">
    <location>
        <begin position="62"/>
        <end position="76"/>
    </location>
</feature>
<name>A0ABR1C0F5_NECAM</name>
<gene>
    <name evidence="2" type="primary">Necator_chrI.g3714</name>
    <name evidence="2" type="ORF">RB195_007585</name>
</gene>
<evidence type="ECO:0000256" key="1">
    <source>
        <dbReference type="SAM" id="MobiDB-lite"/>
    </source>
</evidence>
<evidence type="ECO:0000313" key="2">
    <source>
        <dbReference type="EMBL" id="KAK6731210.1"/>
    </source>
</evidence>
<dbReference type="EMBL" id="JAVFWL010000001">
    <property type="protein sequence ID" value="KAK6731210.1"/>
    <property type="molecule type" value="Genomic_DNA"/>
</dbReference>
<keyword evidence="3" id="KW-1185">Reference proteome</keyword>
<evidence type="ECO:0000313" key="3">
    <source>
        <dbReference type="Proteomes" id="UP001303046"/>
    </source>
</evidence>
<feature type="region of interest" description="Disordered" evidence="1">
    <location>
        <begin position="52"/>
        <end position="93"/>
    </location>
</feature>